<dbReference type="PROSITE" id="PS50082">
    <property type="entry name" value="WD_REPEATS_2"/>
    <property type="match status" value="5"/>
</dbReference>
<name>A0A369K7A1_HYPMA</name>
<evidence type="ECO:0000259" key="5">
    <source>
        <dbReference type="PROSITE" id="PS50181"/>
    </source>
</evidence>
<feature type="region of interest" description="Disordered" evidence="4">
    <location>
        <begin position="236"/>
        <end position="259"/>
    </location>
</feature>
<dbReference type="Proteomes" id="UP000076154">
    <property type="component" value="Unassembled WGS sequence"/>
</dbReference>
<dbReference type="PROSITE" id="PS50181">
    <property type="entry name" value="FBOX"/>
    <property type="match status" value="1"/>
</dbReference>
<dbReference type="AlphaFoldDB" id="A0A369K7A1"/>
<dbReference type="InterPro" id="IPR001810">
    <property type="entry name" value="F-box_dom"/>
</dbReference>
<evidence type="ECO:0000313" key="6">
    <source>
        <dbReference type="EMBL" id="RDB27713.1"/>
    </source>
</evidence>
<protein>
    <submittedName>
        <fullName evidence="6">F-box/WD repeat-containing protein 7</fullName>
    </submittedName>
</protein>
<evidence type="ECO:0000256" key="3">
    <source>
        <dbReference type="PROSITE-ProRule" id="PRU00221"/>
    </source>
</evidence>
<accession>A0A369K7A1</accession>
<dbReference type="Gene3D" id="1.20.1280.50">
    <property type="match status" value="1"/>
</dbReference>
<feature type="compositionally biased region" description="Low complexity" evidence="4">
    <location>
        <begin position="460"/>
        <end position="470"/>
    </location>
</feature>
<feature type="domain" description="F-box" evidence="5">
    <location>
        <begin position="74"/>
        <end position="121"/>
    </location>
</feature>
<feature type="repeat" description="WD" evidence="3">
    <location>
        <begin position="739"/>
        <end position="778"/>
    </location>
</feature>
<dbReference type="InterPro" id="IPR036047">
    <property type="entry name" value="F-box-like_dom_sf"/>
</dbReference>
<dbReference type="Pfam" id="PF12937">
    <property type="entry name" value="F-box-like"/>
    <property type="match status" value="1"/>
</dbReference>
<feature type="compositionally biased region" description="Polar residues" evidence="4">
    <location>
        <begin position="341"/>
        <end position="350"/>
    </location>
</feature>
<evidence type="ECO:0000256" key="2">
    <source>
        <dbReference type="ARBA" id="ARBA00022737"/>
    </source>
</evidence>
<feature type="repeat" description="WD" evidence="3">
    <location>
        <begin position="560"/>
        <end position="599"/>
    </location>
</feature>
<sequence length="848" mass="92590">MSLQVDPTTQTQTLYIPFASPPTPSPSPGPLPPSSHDISDPTLDRRHFLSTLLHTCTPEELLFISDTIAPLLKRDFLCALPPELSIHVLSFIDDPRTLVRAGMVSRAWRSLVAEECVWKGMCAHWGFGYGGSSNYNHTSDLLDEPLEELEEFAEIPMDPALEWIAARKRQARKVPKAAALETDQHSPRAFSYRRHFKESYIKILNWRHGGHLLRSHRLPVLSAAAQQYERSRPHTSFFPTMHATSNNPNPSTSSSSASVSDNSVVTSLALDKDWVVVGLSSSRIHVFSARTGVLARTLVGHDAGVWGVCLVSRSQSGRDRWKEKGKKKTGGIETSLRGLNLSDSQNQPTLGRSMPSADLGTSHGSHFLPEAMRVALGLDQEIDESDSDYDGGVGGRGVVDEDAEDITHHSSRVRRKSQYKTMHTPPLPSASSLQAAPLPQSHFSEVSGTHLPEVDKRGTRASSARSSSSSQGYVPERQSDPCFASEGWGQPNALVISGGCDKVVRVWDVRSGHCIYTLPGHTSTIRCMRTLHGRPIAVTGSRDGSLRVWDVQHGRAERVLRGHSGSVRCLDVNGNRAVSGSYDTTCRLWNVDTGECLHVLRGHFHQVYSVAFDGVRVASGGLDTTVRVWDAQSGLCLALLQGHTALVCQLQLSRAHQLLATGGSDGRVITFSLTDDDEGERGRVDPAEYADADEPIERSPSDSQPQTHSASPPSPPPSSSSPQHPYHHHRKAYTPLHRIAAHDSSVTALQFDSRFLVTGGNDGRVRLWETQTGEYVRELSEGGECVWKVGFTPALPDVDCEEATGDGDGDGLREVNGSVGETCAIMGKRAGKTVMEIWSFANQEGRRL</sequence>
<dbReference type="PROSITE" id="PS00678">
    <property type="entry name" value="WD_REPEATS_1"/>
    <property type="match status" value="4"/>
</dbReference>
<keyword evidence="2" id="KW-0677">Repeat</keyword>
<dbReference type="PRINTS" id="PR00320">
    <property type="entry name" value="GPROTEINBRPT"/>
</dbReference>
<dbReference type="InterPro" id="IPR019775">
    <property type="entry name" value="WD40_repeat_CS"/>
</dbReference>
<dbReference type="SMART" id="SM00256">
    <property type="entry name" value="FBOX"/>
    <property type="match status" value="1"/>
</dbReference>
<keyword evidence="1 3" id="KW-0853">WD repeat</keyword>
<feature type="compositionally biased region" description="Low complexity" evidence="4">
    <location>
        <begin position="243"/>
        <end position="259"/>
    </location>
</feature>
<dbReference type="STRING" id="39966.A0A369K7A1"/>
<feature type="compositionally biased region" description="Basic residues" evidence="4">
    <location>
        <begin position="409"/>
        <end position="418"/>
    </location>
</feature>
<evidence type="ECO:0000256" key="1">
    <source>
        <dbReference type="ARBA" id="ARBA00022574"/>
    </source>
</evidence>
<dbReference type="SMART" id="SM00320">
    <property type="entry name" value="WD40"/>
    <property type="match status" value="7"/>
</dbReference>
<feature type="region of interest" description="Disordered" evidence="4">
    <location>
        <begin position="688"/>
        <end position="728"/>
    </location>
</feature>
<feature type="region of interest" description="Disordered" evidence="4">
    <location>
        <begin position="1"/>
        <end position="37"/>
    </location>
</feature>
<gene>
    <name evidence="6" type="primary">ago</name>
    <name evidence="6" type="ORF">Hypma_003288</name>
</gene>
<dbReference type="SUPFAM" id="SSF50978">
    <property type="entry name" value="WD40 repeat-like"/>
    <property type="match status" value="1"/>
</dbReference>
<dbReference type="InterPro" id="IPR020472">
    <property type="entry name" value="WD40_PAC1"/>
</dbReference>
<keyword evidence="7" id="KW-1185">Reference proteome</keyword>
<dbReference type="Pfam" id="PF00400">
    <property type="entry name" value="WD40"/>
    <property type="match status" value="5"/>
</dbReference>
<feature type="repeat" description="WD" evidence="3">
    <location>
        <begin position="518"/>
        <end position="559"/>
    </location>
</feature>
<feature type="repeat" description="WD" evidence="3">
    <location>
        <begin position="494"/>
        <end position="517"/>
    </location>
</feature>
<evidence type="ECO:0000313" key="7">
    <source>
        <dbReference type="Proteomes" id="UP000076154"/>
    </source>
</evidence>
<feature type="compositionally biased region" description="Polar residues" evidence="4">
    <location>
        <begin position="1"/>
        <end position="14"/>
    </location>
</feature>
<feature type="region of interest" description="Disordered" evidence="4">
    <location>
        <begin position="383"/>
        <end position="478"/>
    </location>
</feature>
<dbReference type="SUPFAM" id="SSF81383">
    <property type="entry name" value="F-box domain"/>
    <property type="match status" value="1"/>
</dbReference>
<dbReference type="CDD" id="cd00200">
    <property type="entry name" value="WD40"/>
    <property type="match status" value="1"/>
</dbReference>
<dbReference type="PROSITE" id="PS50294">
    <property type="entry name" value="WD_REPEATS_REGION"/>
    <property type="match status" value="4"/>
</dbReference>
<dbReference type="EMBL" id="LUEZ02000014">
    <property type="protein sequence ID" value="RDB27713.1"/>
    <property type="molecule type" value="Genomic_DNA"/>
</dbReference>
<feature type="repeat" description="WD" evidence="3">
    <location>
        <begin position="600"/>
        <end position="639"/>
    </location>
</feature>
<dbReference type="InterPro" id="IPR001680">
    <property type="entry name" value="WD40_rpt"/>
</dbReference>
<feature type="region of interest" description="Disordered" evidence="4">
    <location>
        <begin position="339"/>
        <end position="359"/>
    </location>
</feature>
<feature type="compositionally biased region" description="Pro residues" evidence="4">
    <location>
        <begin position="19"/>
        <end position="33"/>
    </location>
</feature>
<dbReference type="InParanoid" id="A0A369K7A1"/>
<dbReference type="InterPro" id="IPR036322">
    <property type="entry name" value="WD40_repeat_dom_sf"/>
</dbReference>
<organism evidence="6 7">
    <name type="scientific">Hypsizygus marmoreus</name>
    <name type="common">White beech mushroom</name>
    <name type="synonym">Agaricus marmoreus</name>
    <dbReference type="NCBI Taxonomy" id="39966"/>
    <lineage>
        <taxon>Eukaryota</taxon>
        <taxon>Fungi</taxon>
        <taxon>Dikarya</taxon>
        <taxon>Basidiomycota</taxon>
        <taxon>Agaricomycotina</taxon>
        <taxon>Agaricomycetes</taxon>
        <taxon>Agaricomycetidae</taxon>
        <taxon>Agaricales</taxon>
        <taxon>Tricholomatineae</taxon>
        <taxon>Lyophyllaceae</taxon>
        <taxon>Hypsizygus</taxon>
    </lineage>
</organism>
<dbReference type="Gene3D" id="2.130.10.10">
    <property type="entry name" value="YVTN repeat-like/Quinoprotein amine dehydrogenase"/>
    <property type="match status" value="3"/>
</dbReference>
<dbReference type="InterPro" id="IPR015943">
    <property type="entry name" value="WD40/YVTN_repeat-like_dom_sf"/>
</dbReference>
<proteinExistence type="predicted"/>
<reference evidence="6" key="1">
    <citation type="submission" date="2018-04" db="EMBL/GenBank/DDBJ databases">
        <title>Whole genome sequencing of Hypsizygus marmoreus.</title>
        <authorList>
            <person name="Choi I.-G."/>
            <person name="Min B."/>
            <person name="Kim J.-G."/>
            <person name="Kim S."/>
            <person name="Oh Y.-L."/>
            <person name="Kong W.-S."/>
            <person name="Park H."/>
            <person name="Jeong J."/>
            <person name="Song E.-S."/>
        </authorList>
    </citation>
    <scope>NUCLEOTIDE SEQUENCE [LARGE SCALE GENOMIC DNA]</scope>
    <source>
        <strain evidence="6">51987-8</strain>
    </source>
</reference>
<evidence type="ECO:0000256" key="4">
    <source>
        <dbReference type="SAM" id="MobiDB-lite"/>
    </source>
</evidence>
<dbReference type="OrthoDB" id="190105at2759"/>
<comment type="caution">
    <text evidence="6">The sequence shown here is derived from an EMBL/GenBank/DDBJ whole genome shotgun (WGS) entry which is preliminary data.</text>
</comment>
<dbReference type="PANTHER" id="PTHR22847:SF637">
    <property type="entry name" value="WD REPEAT DOMAIN 5B"/>
    <property type="match status" value="1"/>
</dbReference>
<dbReference type="GO" id="GO:1990234">
    <property type="term" value="C:transferase complex"/>
    <property type="evidence" value="ECO:0007669"/>
    <property type="project" value="UniProtKB-ARBA"/>
</dbReference>
<dbReference type="PANTHER" id="PTHR22847">
    <property type="entry name" value="WD40 REPEAT PROTEIN"/>
    <property type="match status" value="1"/>
</dbReference>